<keyword evidence="3" id="KW-1185">Reference proteome</keyword>
<feature type="compositionally biased region" description="Basic and acidic residues" evidence="1">
    <location>
        <begin position="345"/>
        <end position="358"/>
    </location>
</feature>
<accession>A0AAD7HDV0</accession>
<dbReference type="EMBL" id="JARKIB010000265">
    <property type="protein sequence ID" value="KAJ7718455.1"/>
    <property type="molecule type" value="Genomic_DNA"/>
</dbReference>
<evidence type="ECO:0000313" key="3">
    <source>
        <dbReference type="Proteomes" id="UP001215598"/>
    </source>
</evidence>
<dbReference type="SUPFAM" id="SSF52047">
    <property type="entry name" value="RNI-like"/>
    <property type="match status" value="1"/>
</dbReference>
<gene>
    <name evidence="2" type="ORF">B0H16DRAFT_423717</name>
</gene>
<dbReference type="InterPro" id="IPR032675">
    <property type="entry name" value="LRR_dom_sf"/>
</dbReference>
<dbReference type="Proteomes" id="UP001215598">
    <property type="component" value="Unassembled WGS sequence"/>
</dbReference>
<feature type="region of interest" description="Disordered" evidence="1">
    <location>
        <begin position="333"/>
        <end position="358"/>
    </location>
</feature>
<dbReference type="Gene3D" id="3.80.10.10">
    <property type="entry name" value="Ribonuclease Inhibitor"/>
    <property type="match status" value="1"/>
</dbReference>
<evidence type="ECO:0000313" key="2">
    <source>
        <dbReference type="EMBL" id="KAJ7718455.1"/>
    </source>
</evidence>
<protein>
    <submittedName>
        <fullName evidence="2">Uncharacterized protein</fullName>
    </submittedName>
</protein>
<dbReference type="AlphaFoldDB" id="A0AAD7HDV0"/>
<organism evidence="2 3">
    <name type="scientific">Mycena metata</name>
    <dbReference type="NCBI Taxonomy" id="1033252"/>
    <lineage>
        <taxon>Eukaryota</taxon>
        <taxon>Fungi</taxon>
        <taxon>Dikarya</taxon>
        <taxon>Basidiomycota</taxon>
        <taxon>Agaricomycotina</taxon>
        <taxon>Agaricomycetes</taxon>
        <taxon>Agaricomycetidae</taxon>
        <taxon>Agaricales</taxon>
        <taxon>Marasmiineae</taxon>
        <taxon>Mycenaceae</taxon>
        <taxon>Mycena</taxon>
    </lineage>
</organism>
<evidence type="ECO:0000256" key="1">
    <source>
        <dbReference type="SAM" id="MobiDB-lite"/>
    </source>
</evidence>
<comment type="caution">
    <text evidence="2">The sequence shown here is derived from an EMBL/GenBank/DDBJ whole genome shotgun (WGS) entry which is preliminary data.</text>
</comment>
<name>A0AAD7HDV0_9AGAR</name>
<reference evidence="2" key="1">
    <citation type="submission" date="2023-03" db="EMBL/GenBank/DDBJ databases">
        <title>Massive genome expansion in bonnet fungi (Mycena s.s.) driven by repeated elements and novel gene families across ecological guilds.</title>
        <authorList>
            <consortium name="Lawrence Berkeley National Laboratory"/>
            <person name="Harder C.B."/>
            <person name="Miyauchi S."/>
            <person name="Viragh M."/>
            <person name="Kuo A."/>
            <person name="Thoen E."/>
            <person name="Andreopoulos B."/>
            <person name="Lu D."/>
            <person name="Skrede I."/>
            <person name="Drula E."/>
            <person name="Henrissat B."/>
            <person name="Morin E."/>
            <person name="Kohler A."/>
            <person name="Barry K."/>
            <person name="LaButti K."/>
            <person name="Morin E."/>
            <person name="Salamov A."/>
            <person name="Lipzen A."/>
            <person name="Mereny Z."/>
            <person name="Hegedus B."/>
            <person name="Baldrian P."/>
            <person name="Stursova M."/>
            <person name="Weitz H."/>
            <person name="Taylor A."/>
            <person name="Grigoriev I.V."/>
            <person name="Nagy L.G."/>
            <person name="Martin F."/>
            <person name="Kauserud H."/>
        </authorList>
    </citation>
    <scope>NUCLEOTIDE SEQUENCE</scope>
    <source>
        <strain evidence="2">CBHHK182m</strain>
    </source>
</reference>
<proteinExistence type="predicted"/>
<sequence length="358" mass="40895">MQASSPMLPPELERIIFEIAALARPTFIPRLMRTARRVKIWVEPLLYRSVFIPVIYLPDSYNIKGFPRFTVDQLLCKPPSFLQSTVKYMYLDREFDDLEELETLLRTCGGVHTLALFGAPRLRLQGLSSDLLPGLRRLSVDWASLFGHQSALVAHPLLHNLTHLEILSLEWSSRTQNLFADLAVLPHLTHFALNNLPYDYIQRFDALRIALRGNLQLSHVVLLSSNMDELRAAELLAEDIRFMCTDFENRTSPWTFGIDSGDDFWTLAEVFIAARRAGKVDRSMYIVPRGDESWRTGAVPGSSRSLSSDPSRHYGEFTWITRQFYGVERQSIERRRSTRVAGDALHGDDARVDNEGSE</sequence>